<keyword evidence="5" id="KW-0285">Flavoprotein</keyword>
<evidence type="ECO:0000256" key="1">
    <source>
        <dbReference type="ARBA" id="ARBA00001917"/>
    </source>
</evidence>
<evidence type="ECO:0000256" key="4">
    <source>
        <dbReference type="PIRSR" id="PIRSR000138-1"/>
    </source>
</evidence>
<dbReference type="GO" id="GO:0016491">
    <property type="term" value="F:oxidoreductase activity"/>
    <property type="evidence" value="ECO:0007669"/>
    <property type="project" value="UniProtKB-KW"/>
</dbReference>
<feature type="binding site" evidence="5">
    <location>
        <begin position="382"/>
        <end position="383"/>
    </location>
    <ligand>
        <name>FMN</name>
        <dbReference type="ChEBI" id="CHEBI:58210"/>
    </ligand>
</feature>
<sequence>MTTTSDVQVGPGRRRQGVIYRDGVLGRRPTVPADAAELERSAATAMTPRAWAYVGGGAGAGATMRANREAFERRRLVPRMATGHAGRDLTTSLLGQERSTPLLLAPIGAAGIVSRGSDLQVARAAAATGVPYIVSNQGCSPMEEVAAALGDTPWWFQLYWSTDEPLVDSLLRRAEEAGASAVVVTLDTTMLGWRPQDLNLGSLPFSQGIGIAQYTSDARFQEIVRERLAAQPAGGTDRTRVTLGAIRSLLSISREHPGSLRENLRSPTPRASVEAFLDIYSNPGLSWDLLATLPHRTHLPVLLKGVLHPDDARRAVELGVSGIVVSNHGGRQVDGAIASLDALGPIRDAVGPGLPLVLDSGVRSGSDVVKALACGADAVALGRPYVYGLALAGEDGVRDVIDNVLAELDLTLGLCGLGSVAELRSLGTAALGPHGDAAPT</sequence>
<feature type="binding site" evidence="5">
    <location>
        <position position="304"/>
    </location>
    <ligand>
        <name>FMN</name>
        <dbReference type="ChEBI" id="CHEBI:58210"/>
    </ligand>
</feature>
<dbReference type="PIRSF" id="PIRSF000138">
    <property type="entry name" value="Al-hdrx_acd_dh"/>
    <property type="match status" value="1"/>
</dbReference>
<protein>
    <submittedName>
        <fullName evidence="7">Alpha-hydroxy-acid oxidizing protein</fullName>
    </submittedName>
</protein>
<comment type="cofactor">
    <cofactor evidence="1">
        <name>FMN</name>
        <dbReference type="ChEBI" id="CHEBI:58210"/>
    </cofactor>
</comment>
<proteinExistence type="inferred from homology"/>
<feature type="binding site" evidence="5">
    <location>
        <position position="331"/>
    </location>
    <ligand>
        <name>glyoxylate</name>
        <dbReference type="ChEBI" id="CHEBI:36655"/>
    </ligand>
</feature>
<gene>
    <name evidence="7" type="ORF">ABEG17_11870</name>
</gene>
<dbReference type="EMBL" id="CP157483">
    <property type="protein sequence ID" value="XBO42280.1"/>
    <property type="molecule type" value="Genomic_DNA"/>
</dbReference>
<feature type="binding site" evidence="5">
    <location>
        <position position="157"/>
    </location>
    <ligand>
        <name>FMN</name>
        <dbReference type="ChEBI" id="CHEBI:58210"/>
    </ligand>
</feature>
<feature type="binding site" evidence="5">
    <location>
        <position position="326"/>
    </location>
    <ligand>
        <name>FMN</name>
        <dbReference type="ChEBI" id="CHEBI:58210"/>
    </ligand>
</feature>
<dbReference type="InterPro" id="IPR013785">
    <property type="entry name" value="Aldolase_TIM"/>
</dbReference>
<dbReference type="RefSeq" id="WP_406829693.1">
    <property type="nucleotide sequence ID" value="NZ_CP157483.1"/>
</dbReference>
<dbReference type="AlphaFoldDB" id="A0AAU7JPX2"/>
<feature type="binding site" evidence="5">
    <location>
        <position position="53"/>
    </location>
    <ligand>
        <name>glyoxylate</name>
        <dbReference type="ChEBI" id="CHEBI:36655"/>
    </ligand>
</feature>
<keyword evidence="2" id="KW-0560">Oxidoreductase</keyword>
<feature type="binding site" evidence="5">
    <location>
        <position position="185"/>
    </location>
    <ligand>
        <name>FMN</name>
        <dbReference type="ChEBI" id="CHEBI:58210"/>
    </ligand>
</feature>
<dbReference type="Gene3D" id="3.20.20.70">
    <property type="entry name" value="Aldolase class I"/>
    <property type="match status" value="1"/>
</dbReference>
<evidence type="ECO:0000313" key="7">
    <source>
        <dbReference type="EMBL" id="XBO42280.1"/>
    </source>
</evidence>
<dbReference type="InterPro" id="IPR037396">
    <property type="entry name" value="FMN_HAD"/>
</dbReference>
<reference evidence="7" key="1">
    <citation type="submission" date="2024-05" db="EMBL/GenBank/DDBJ databases">
        <authorList>
            <person name="Kim S."/>
            <person name="Heo J."/>
            <person name="Choi H."/>
            <person name="Choi Y."/>
            <person name="Kwon S.-W."/>
            <person name="Kim Y."/>
        </authorList>
    </citation>
    <scope>NUCLEOTIDE SEQUENCE</scope>
    <source>
        <strain evidence="7">KACC 23699</strain>
    </source>
</reference>
<evidence type="ECO:0000256" key="3">
    <source>
        <dbReference type="ARBA" id="ARBA00024042"/>
    </source>
</evidence>
<dbReference type="Pfam" id="PF01070">
    <property type="entry name" value="FMN_dh"/>
    <property type="match status" value="1"/>
</dbReference>
<feature type="binding site" evidence="5">
    <location>
        <position position="328"/>
    </location>
    <ligand>
        <name>glyoxylate</name>
        <dbReference type="ChEBI" id="CHEBI:36655"/>
    </ligand>
</feature>
<evidence type="ECO:0000259" key="6">
    <source>
        <dbReference type="PROSITE" id="PS51349"/>
    </source>
</evidence>
<comment type="similarity">
    <text evidence="3">Belongs to the FMN-dependent alpha-hydroxy acid dehydrogenase family.</text>
</comment>
<feature type="binding site" evidence="5">
    <location>
        <begin position="359"/>
        <end position="363"/>
    </location>
    <ligand>
        <name>FMN</name>
        <dbReference type="ChEBI" id="CHEBI:58210"/>
    </ligand>
</feature>
<dbReference type="PANTHER" id="PTHR10578">
    <property type="entry name" value="S -2-HYDROXY-ACID OXIDASE-RELATED"/>
    <property type="match status" value="1"/>
</dbReference>
<evidence type="ECO:0000256" key="5">
    <source>
        <dbReference type="PIRSR" id="PIRSR000138-2"/>
    </source>
</evidence>
<organism evidence="7">
    <name type="scientific">Pedococcus sp. KACC 23699</name>
    <dbReference type="NCBI Taxonomy" id="3149228"/>
    <lineage>
        <taxon>Bacteria</taxon>
        <taxon>Bacillati</taxon>
        <taxon>Actinomycetota</taxon>
        <taxon>Actinomycetes</taxon>
        <taxon>Micrococcales</taxon>
        <taxon>Intrasporangiaceae</taxon>
        <taxon>Pedococcus</taxon>
    </lineage>
</organism>
<dbReference type="PROSITE" id="PS00557">
    <property type="entry name" value="FMN_HYDROXY_ACID_DH_1"/>
    <property type="match status" value="1"/>
</dbReference>
<dbReference type="InterPro" id="IPR008259">
    <property type="entry name" value="FMN_hydac_DH_AS"/>
</dbReference>
<feature type="binding site" evidence="5">
    <location>
        <begin position="106"/>
        <end position="108"/>
    </location>
    <ligand>
        <name>FMN</name>
        <dbReference type="ChEBI" id="CHEBI:58210"/>
    </ligand>
</feature>
<evidence type="ECO:0000256" key="2">
    <source>
        <dbReference type="ARBA" id="ARBA00023002"/>
    </source>
</evidence>
<feature type="active site" description="Proton acceptor" evidence="4">
    <location>
        <position position="328"/>
    </location>
</feature>
<dbReference type="PROSITE" id="PS51349">
    <property type="entry name" value="FMN_HYDROXY_ACID_DH_2"/>
    <property type="match status" value="1"/>
</dbReference>
<dbReference type="InterPro" id="IPR000262">
    <property type="entry name" value="FMN-dep_DH"/>
</dbReference>
<dbReference type="InterPro" id="IPR012133">
    <property type="entry name" value="Alpha-hydoxy_acid_DH_FMN"/>
</dbReference>
<feature type="binding site" evidence="5">
    <location>
        <position position="135"/>
    </location>
    <ligand>
        <name>FMN</name>
        <dbReference type="ChEBI" id="CHEBI:58210"/>
    </ligand>
</feature>
<feature type="domain" description="FMN hydroxy acid dehydrogenase" evidence="6">
    <location>
        <begin position="27"/>
        <end position="433"/>
    </location>
</feature>
<keyword evidence="5" id="KW-0288">FMN</keyword>
<dbReference type="PANTHER" id="PTHR10578:SF143">
    <property type="entry name" value="FMN-DEPENDENT ALPHA-HYDROXY ACID DEHYDROGENASE PB1A11.03"/>
    <property type="match status" value="1"/>
</dbReference>
<feature type="binding site" evidence="5">
    <location>
        <position position="159"/>
    </location>
    <ligand>
        <name>glyoxylate</name>
        <dbReference type="ChEBI" id="CHEBI:36655"/>
    </ligand>
</feature>
<dbReference type="GO" id="GO:0010181">
    <property type="term" value="F:FMN binding"/>
    <property type="evidence" value="ECO:0007669"/>
    <property type="project" value="InterPro"/>
</dbReference>
<dbReference type="SUPFAM" id="SSF51395">
    <property type="entry name" value="FMN-linked oxidoreductases"/>
    <property type="match status" value="1"/>
</dbReference>
<accession>A0AAU7JPX2</accession>
<feature type="binding site" evidence="5">
    <location>
        <position position="194"/>
    </location>
    <ligand>
        <name>glyoxylate</name>
        <dbReference type="ChEBI" id="CHEBI:36655"/>
    </ligand>
</feature>
<name>A0AAU7JPX2_9MICO</name>